<comment type="caution">
    <text evidence="2">The sequence shown here is derived from an EMBL/GenBank/DDBJ whole genome shotgun (WGS) entry which is preliminary data.</text>
</comment>
<evidence type="ECO:0000256" key="1">
    <source>
        <dbReference type="SAM" id="MobiDB-lite"/>
    </source>
</evidence>
<proteinExistence type="predicted"/>
<keyword evidence="3" id="KW-1185">Reference proteome</keyword>
<dbReference type="Proteomes" id="UP000552709">
    <property type="component" value="Unassembled WGS sequence"/>
</dbReference>
<dbReference type="EMBL" id="JACHFL010000027">
    <property type="protein sequence ID" value="MBB5366106.1"/>
    <property type="molecule type" value="Genomic_DNA"/>
</dbReference>
<sequence length="207" mass="22347">MAMNVGGSGVQAQEFSSALASSDPLTTPLLLPCRSVFLLDHIGTSGRGDHLSVVDGNQARDFQNYGSVAPELASRNDLCNVVFSQQLGQNSLRHLGVVMPLKEDIKHETVLVHRSPQPIVSPLHRYTDLVHEPQGTPAGFPVTKMFCEEGMKLDTPFEKGPVADPLGHAHTATSERPGHREKAVVQPHSVLDNAYQRPVAVGARLGH</sequence>
<name>A0A7W8NH24_9DEIO</name>
<evidence type="ECO:0000313" key="2">
    <source>
        <dbReference type="EMBL" id="MBB5366106.1"/>
    </source>
</evidence>
<reference evidence="2 3" key="1">
    <citation type="submission" date="2020-08" db="EMBL/GenBank/DDBJ databases">
        <title>Genomic Encyclopedia of Type Strains, Phase IV (KMG-IV): sequencing the most valuable type-strain genomes for metagenomic binning, comparative biology and taxonomic classification.</title>
        <authorList>
            <person name="Goeker M."/>
        </authorList>
    </citation>
    <scope>NUCLEOTIDE SEQUENCE [LARGE SCALE GENOMIC DNA]</scope>
    <source>
        <strain evidence="2 3">DSM 27939</strain>
    </source>
</reference>
<organism evidence="2 3">
    <name type="scientific">Deinococcus humi</name>
    <dbReference type="NCBI Taxonomy" id="662880"/>
    <lineage>
        <taxon>Bacteria</taxon>
        <taxon>Thermotogati</taxon>
        <taxon>Deinococcota</taxon>
        <taxon>Deinococci</taxon>
        <taxon>Deinococcales</taxon>
        <taxon>Deinococcaceae</taxon>
        <taxon>Deinococcus</taxon>
    </lineage>
</organism>
<protein>
    <submittedName>
        <fullName evidence="2">Uncharacterized protein</fullName>
    </submittedName>
</protein>
<dbReference type="AlphaFoldDB" id="A0A7W8NH24"/>
<feature type="region of interest" description="Disordered" evidence="1">
    <location>
        <begin position="158"/>
        <end position="182"/>
    </location>
</feature>
<evidence type="ECO:0000313" key="3">
    <source>
        <dbReference type="Proteomes" id="UP000552709"/>
    </source>
</evidence>
<gene>
    <name evidence="2" type="ORF">HNQ08_005232</name>
</gene>
<accession>A0A7W8NH24</accession>